<accession>A0A9W9WKF8</accession>
<feature type="compositionally biased region" description="Low complexity" evidence="1">
    <location>
        <begin position="21"/>
        <end position="40"/>
    </location>
</feature>
<dbReference type="AlphaFoldDB" id="A0A9W9WKF8"/>
<protein>
    <recommendedName>
        <fullName evidence="2">STEEP1 domain-containing protein</fullName>
    </recommendedName>
</protein>
<feature type="compositionally biased region" description="Basic and acidic residues" evidence="1">
    <location>
        <begin position="190"/>
        <end position="205"/>
    </location>
</feature>
<dbReference type="EMBL" id="JAPWDQ010000018">
    <property type="protein sequence ID" value="KAJ5466652.1"/>
    <property type="molecule type" value="Genomic_DNA"/>
</dbReference>
<dbReference type="InterPro" id="IPR057965">
    <property type="entry name" value="STEEP1_dom"/>
</dbReference>
<reference evidence="3" key="2">
    <citation type="journal article" date="2023" name="IMA Fungus">
        <title>Comparative genomic study of the Penicillium genus elucidates a diverse pangenome and 15 lateral gene transfer events.</title>
        <authorList>
            <person name="Petersen C."/>
            <person name="Sorensen T."/>
            <person name="Nielsen M.R."/>
            <person name="Sondergaard T.E."/>
            <person name="Sorensen J.L."/>
            <person name="Fitzpatrick D.A."/>
            <person name="Frisvad J.C."/>
            <person name="Nielsen K.L."/>
        </authorList>
    </citation>
    <scope>NUCLEOTIDE SEQUENCE</scope>
    <source>
        <strain evidence="3">IBT 30728</strain>
    </source>
</reference>
<organism evidence="3 4">
    <name type="scientific">Penicillium diatomitis</name>
    <dbReference type="NCBI Taxonomy" id="2819901"/>
    <lineage>
        <taxon>Eukaryota</taxon>
        <taxon>Fungi</taxon>
        <taxon>Dikarya</taxon>
        <taxon>Ascomycota</taxon>
        <taxon>Pezizomycotina</taxon>
        <taxon>Eurotiomycetes</taxon>
        <taxon>Eurotiomycetidae</taxon>
        <taxon>Eurotiales</taxon>
        <taxon>Aspergillaceae</taxon>
        <taxon>Penicillium</taxon>
    </lineage>
</organism>
<name>A0A9W9WKF8_9EURO</name>
<evidence type="ECO:0000259" key="2">
    <source>
        <dbReference type="Pfam" id="PF25809"/>
    </source>
</evidence>
<evidence type="ECO:0000313" key="4">
    <source>
        <dbReference type="Proteomes" id="UP001148312"/>
    </source>
</evidence>
<gene>
    <name evidence="3" type="ORF">N7539_009381</name>
</gene>
<feature type="compositionally biased region" description="Basic and acidic residues" evidence="1">
    <location>
        <begin position="155"/>
        <end position="178"/>
    </location>
</feature>
<keyword evidence="4" id="KW-1185">Reference proteome</keyword>
<feature type="region of interest" description="Disordered" evidence="1">
    <location>
        <begin position="1"/>
        <end position="42"/>
    </location>
</feature>
<proteinExistence type="predicted"/>
<evidence type="ECO:0000256" key="1">
    <source>
        <dbReference type="SAM" id="MobiDB-lite"/>
    </source>
</evidence>
<feature type="region of interest" description="Disordered" evidence="1">
    <location>
        <begin position="155"/>
        <end position="212"/>
    </location>
</feature>
<sequence>MTDEMQSVSPSPKEPQFHLQAPTPSSPTTTSAPTSTSTPSKLSIRTQHCRFCNHLLLSTTRDLATLPRRKSPAADAALILPLEKLRSFSDEDEPDTSTASSSKTLKHVTLLLSTTIPDRRATLIRREDGIEKRVLLRCGRCRVVVGYYLDRVHWPEGHGQGQRDGDGDGEERREEERPPAMYVLPGALVETEKMGSEGVGEKEWRSWAGESQ</sequence>
<dbReference type="GeneID" id="81629226"/>
<feature type="compositionally biased region" description="Polar residues" evidence="1">
    <location>
        <begin position="1"/>
        <end position="10"/>
    </location>
</feature>
<dbReference type="Proteomes" id="UP001148312">
    <property type="component" value="Unassembled WGS sequence"/>
</dbReference>
<reference evidence="3" key="1">
    <citation type="submission" date="2022-12" db="EMBL/GenBank/DDBJ databases">
        <authorList>
            <person name="Petersen C."/>
        </authorList>
    </citation>
    <scope>NUCLEOTIDE SEQUENCE</scope>
    <source>
        <strain evidence="3">IBT 30728</strain>
    </source>
</reference>
<evidence type="ECO:0000313" key="3">
    <source>
        <dbReference type="EMBL" id="KAJ5466652.1"/>
    </source>
</evidence>
<comment type="caution">
    <text evidence="3">The sequence shown here is derived from an EMBL/GenBank/DDBJ whole genome shotgun (WGS) entry which is preliminary data.</text>
</comment>
<dbReference type="RefSeq" id="XP_056785698.1">
    <property type="nucleotide sequence ID" value="XM_056938976.1"/>
</dbReference>
<dbReference type="Pfam" id="PF25809">
    <property type="entry name" value="STEEP1"/>
    <property type="match status" value="1"/>
</dbReference>
<feature type="domain" description="STEEP1" evidence="2">
    <location>
        <begin position="43"/>
        <end position="195"/>
    </location>
</feature>